<evidence type="ECO:0000313" key="3">
    <source>
        <dbReference type="EMBL" id="PCM63001.1"/>
    </source>
</evidence>
<protein>
    <submittedName>
        <fullName evidence="3">Glyceraldehyde-3-phosphate dehydrogenase</fullName>
    </submittedName>
</protein>
<evidence type="ECO:0000256" key="1">
    <source>
        <dbReference type="ARBA" id="ARBA00004370"/>
    </source>
</evidence>
<name>A0A222UXF4_9ENTR</name>
<dbReference type="Pfam" id="PF01103">
    <property type="entry name" value="Omp85"/>
    <property type="match status" value="1"/>
</dbReference>
<comment type="subcellular location">
    <subcellularLocation>
        <location evidence="1">Membrane</location>
    </subcellularLocation>
</comment>
<dbReference type="InterPro" id="IPR000184">
    <property type="entry name" value="Bac_surfAg_D15"/>
</dbReference>
<keyword evidence="2" id="KW-0472">Membrane</keyword>
<dbReference type="EMBL" id="NXHG01000001">
    <property type="protein sequence ID" value="PCM63001.1"/>
    <property type="molecule type" value="Genomic_DNA"/>
</dbReference>
<proteinExistence type="predicted"/>
<accession>A0A222UXF4</accession>
<dbReference type="RefSeq" id="WP_048324287.1">
    <property type="nucleotide sequence ID" value="NZ_AP022112.1"/>
</dbReference>
<comment type="caution">
    <text evidence="3">The sequence shown here is derived from an EMBL/GenBank/DDBJ whole genome shotgun (WGS) entry which is preliminary data.</text>
</comment>
<gene>
    <name evidence="3" type="ORF">CP911_00095</name>
</gene>
<dbReference type="Gene3D" id="2.40.160.50">
    <property type="entry name" value="membrane protein fhac: a member of the omp85/tpsb transporter family"/>
    <property type="match status" value="1"/>
</dbReference>
<evidence type="ECO:0000256" key="2">
    <source>
        <dbReference type="ARBA" id="ARBA00023136"/>
    </source>
</evidence>
<dbReference type="AlphaFoldDB" id="A0A222UXF4"/>
<evidence type="ECO:0000313" key="4">
    <source>
        <dbReference type="Proteomes" id="UP000217648"/>
    </source>
</evidence>
<dbReference type="GO" id="GO:0019867">
    <property type="term" value="C:outer membrane"/>
    <property type="evidence" value="ECO:0007669"/>
    <property type="project" value="InterPro"/>
</dbReference>
<organism evidence="3 4">
    <name type="scientific">Klebsiella quasipneumoniae</name>
    <dbReference type="NCBI Taxonomy" id="1463165"/>
    <lineage>
        <taxon>Bacteria</taxon>
        <taxon>Pseudomonadati</taxon>
        <taxon>Pseudomonadota</taxon>
        <taxon>Gammaproteobacteria</taxon>
        <taxon>Enterobacterales</taxon>
        <taxon>Enterobacteriaceae</taxon>
        <taxon>Klebsiella/Raoultella group</taxon>
        <taxon>Klebsiella</taxon>
        <taxon>Klebsiella pneumoniae complex</taxon>
    </lineage>
</organism>
<sequence>MKFPLSTLALLFLLCPPGDAADLFDAEDGMLDMSQYLAENRYGFLPVPLAITEPAIGYGGGLFGLFLHGKGSREGGQFIPPPLTAFGGAATQNGTWFIGGGHRHTWQHDRIRYLAGAGYANVNLDIYSGDTGGFSHAKPVQTQTKGVAALQKLLFRLGDTPVFLGASQVYARADVSTDNPRLNRVWQQVLGQNSTSSALGVVAEYDTTDNIFYPQSGLALKGEYRFFRSLLGGDYHYNTFSLDGKVFIPLSQTLTLAVAGNYQSLTHHDKHLMPMARPYIALRGISRYRYQGDYVATAQTQLAWAVTPRWILQGFVGAGSAADAADTLWEESEVAWGAGFRYLIARQYGLRTGIDMAFSEHEQAVYFNVGSGL</sequence>
<reference evidence="3 4" key="1">
    <citation type="submission" date="2017-09" db="EMBL/GenBank/DDBJ databases">
        <title>Mdr eskape-Ghana.</title>
        <authorList>
            <person name="Agyepong N."/>
            <person name="Janice J."/>
            <person name="Samuelsen O."/>
            <person name="Owusu-Ofori A."/>
            <person name="Sundsfjord A."/>
            <person name="Essack S."/>
            <person name="Pedersen T."/>
        </authorList>
    </citation>
    <scope>NUCLEOTIDE SEQUENCE [LARGE SCALE GENOMIC DNA]</scope>
    <source>
        <strain evidence="3 4">46</strain>
    </source>
</reference>
<dbReference type="Proteomes" id="UP000217648">
    <property type="component" value="Unassembled WGS sequence"/>
</dbReference>
<dbReference type="STRING" id="1463164.KQS06HV_90710"/>